<proteinExistence type="predicted"/>
<reference evidence="1 2" key="1">
    <citation type="journal article" date="2019" name="Front. Microbiol.">
        <title>Ammonia Oxidation by the Arctic Terrestrial Thaumarchaeote Candidatus Nitrosocosmicus arcticus Is Stimulated by Increasing Temperatures.</title>
        <authorList>
            <person name="Alves R.J.E."/>
            <person name="Kerou M."/>
            <person name="Zappe A."/>
            <person name="Bittner R."/>
            <person name="Abby S.S."/>
            <person name="Schmidt H.A."/>
            <person name="Pfeifer K."/>
            <person name="Schleper C."/>
        </authorList>
    </citation>
    <scope>NUCLEOTIDE SEQUENCE [LARGE SCALE GENOMIC DNA]</scope>
    <source>
        <strain evidence="1 2">Kfb</strain>
    </source>
</reference>
<evidence type="ECO:0000313" key="2">
    <source>
        <dbReference type="Proteomes" id="UP000315289"/>
    </source>
</evidence>
<dbReference type="EMBL" id="VOAH01000016">
    <property type="protein sequence ID" value="TVP39294.1"/>
    <property type="molecule type" value="Genomic_DNA"/>
</dbReference>
<dbReference type="Proteomes" id="UP000315289">
    <property type="component" value="Unassembled WGS sequence"/>
</dbReference>
<protein>
    <submittedName>
        <fullName evidence="1">Uncharacterized protein</fullName>
    </submittedName>
</protein>
<comment type="caution">
    <text evidence="1">The sequence shown here is derived from an EMBL/GenBank/DDBJ whole genome shotgun (WGS) entry which is preliminary data.</text>
</comment>
<keyword evidence="2" id="KW-1185">Reference proteome</keyword>
<sequence length="59" mass="6713">MIKLCIIKNRKDRFELLFNQAVVFTSVIHSHVVPNFSWCFLTDSLSGASTKQNNLSSLL</sequence>
<name>A0A557SRR2_9ARCH</name>
<organism evidence="1 2">
    <name type="scientific">Candidatus Nitrosocosmicus arcticus</name>
    <dbReference type="NCBI Taxonomy" id="2035267"/>
    <lineage>
        <taxon>Archaea</taxon>
        <taxon>Nitrososphaerota</taxon>
        <taxon>Nitrososphaeria</taxon>
        <taxon>Nitrososphaerales</taxon>
        <taxon>Nitrososphaeraceae</taxon>
        <taxon>Candidatus Nitrosocosmicus</taxon>
    </lineage>
</organism>
<evidence type="ECO:0000313" key="1">
    <source>
        <dbReference type="EMBL" id="TVP39294.1"/>
    </source>
</evidence>
<gene>
    <name evidence="1" type="ORF">NARC_160007</name>
</gene>
<dbReference type="AlphaFoldDB" id="A0A557SRR2"/>
<accession>A0A557SRR2</accession>